<accession>A0A6C0FXC2</accession>
<evidence type="ECO:0000313" key="3">
    <source>
        <dbReference type="Proteomes" id="UP000476064"/>
    </source>
</evidence>
<name>A0A6C0FXC2_9BACL</name>
<dbReference type="GO" id="GO:0035438">
    <property type="term" value="F:cyclic-di-GMP binding"/>
    <property type="evidence" value="ECO:0007669"/>
    <property type="project" value="InterPro"/>
</dbReference>
<feature type="domain" description="PilZ" evidence="1">
    <location>
        <begin position="23"/>
        <end position="112"/>
    </location>
</feature>
<protein>
    <submittedName>
        <fullName evidence="2">PilZ domain-containing protein</fullName>
    </submittedName>
</protein>
<dbReference type="AlphaFoldDB" id="A0A6C0FXC2"/>
<organism evidence="2 3">
    <name type="scientific">Paenibacillus lycopersici</name>
    <dbReference type="NCBI Taxonomy" id="2704462"/>
    <lineage>
        <taxon>Bacteria</taxon>
        <taxon>Bacillati</taxon>
        <taxon>Bacillota</taxon>
        <taxon>Bacilli</taxon>
        <taxon>Bacillales</taxon>
        <taxon>Paenibacillaceae</taxon>
        <taxon>Paenibacillus</taxon>
    </lineage>
</organism>
<dbReference type="RefSeq" id="WP_162356000.1">
    <property type="nucleotide sequence ID" value="NZ_CP048209.1"/>
</dbReference>
<proteinExistence type="predicted"/>
<dbReference type="InterPro" id="IPR009875">
    <property type="entry name" value="PilZ_domain"/>
</dbReference>
<dbReference type="Proteomes" id="UP000476064">
    <property type="component" value="Chromosome"/>
</dbReference>
<reference evidence="2 3" key="1">
    <citation type="submission" date="2020-01" db="EMBL/GenBank/DDBJ databases">
        <title>Paenibacillus sp. nov., isolated from tomato rhizosphere.</title>
        <authorList>
            <person name="Weon H.-Y."/>
            <person name="Lee S.A."/>
        </authorList>
    </citation>
    <scope>NUCLEOTIDE SEQUENCE [LARGE SCALE GENOMIC DNA]</scope>
    <source>
        <strain evidence="2 3">12200R-189</strain>
    </source>
</reference>
<evidence type="ECO:0000259" key="1">
    <source>
        <dbReference type="Pfam" id="PF07238"/>
    </source>
</evidence>
<evidence type="ECO:0000313" key="2">
    <source>
        <dbReference type="EMBL" id="QHT59934.1"/>
    </source>
</evidence>
<keyword evidence="3" id="KW-1185">Reference proteome</keyword>
<dbReference type="SUPFAM" id="SSF141371">
    <property type="entry name" value="PilZ domain-like"/>
    <property type="match status" value="1"/>
</dbReference>
<dbReference type="Pfam" id="PF07238">
    <property type="entry name" value="PilZ"/>
    <property type="match status" value="1"/>
</dbReference>
<gene>
    <name evidence="2" type="ORF">GXP70_08195</name>
</gene>
<sequence length="155" mass="17857">MGNESRQAPHPRSQIRIKLRGNIKAKVSIVSVFGEGFQSSYTPVLLDDLSPTGFKCHSHLRFPVNSDYVLHIETSICQWELSLLGHVVWRRKEDNLYAYGIEFIPDDHIQKAIRIALLAYIGQMQPNYRRIHQLYERMMGGANAVIRSMKFDQKG</sequence>
<dbReference type="EMBL" id="CP048209">
    <property type="protein sequence ID" value="QHT59934.1"/>
    <property type="molecule type" value="Genomic_DNA"/>
</dbReference>
<dbReference type="KEGG" id="plyc:GXP70_08195"/>